<organism evidence="2 3">
    <name type="scientific">Rosistilla oblonga</name>
    <dbReference type="NCBI Taxonomy" id="2527990"/>
    <lineage>
        <taxon>Bacteria</taxon>
        <taxon>Pseudomonadati</taxon>
        <taxon>Planctomycetota</taxon>
        <taxon>Planctomycetia</taxon>
        <taxon>Pirellulales</taxon>
        <taxon>Pirellulaceae</taxon>
        <taxon>Rosistilla</taxon>
    </lineage>
</organism>
<reference evidence="2 3" key="1">
    <citation type="submission" date="2019-02" db="EMBL/GenBank/DDBJ databases">
        <title>Deep-cultivation of Planctomycetes and their phenomic and genomic characterization uncovers novel biology.</title>
        <authorList>
            <person name="Wiegand S."/>
            <person name="Jogler M."/>
            <person name="Boedeker C."/>
            <person name="Pinto D."/>
            <person name="Vollmers J."/>
            <person name="Rivas-Marin E."/>
            <person name="Kohn T."/>
            <person name="Peeters S.H."/>
            <person name="Heuer A."/>
            <person name="Rast P."/>
            <person name="Oberbeckmann S."/>
            <person name="Bunk B."/>
            <person name="Jeske O."/>
            <person name="Meyerdierks A."/>
            <person name="Storesund J.E."/>
            <person name="Kallscheuer N."/>
            <person name="Luecker S."/>
            <person name="Lage O.M."/>
            <person name="Pohl T."/>
            <person name="Merkel B.J."/>
            <person name="Hornburger P."/>
            <person name="Mueller R.-W."/>
            <person name="Bruemmer F."/>
            <person name="Labrenz M."/>
            <person name="Spormann A.M."/>
            <person name="Op den Camp H."/>
            <person name="Overmann J."/>
            <person name="Amann R."/>
            <person name="Jetten M.S.M."/>
            <person name="Mascher T."/>
            <person name="Medema M.H."/>
            <person name="Devos D.P."/>
            <person name="Kaster A.-K."/>
            <person name="Ovreas L."/>
            <person name="Rohde M."/>
            <person name="Galperin M.Y."/>
            <person name="Jogler C."/>
        </authorList>
    </citation>
    <scope>NUCLEOTIDE SEQUENCE [LARGE SCALE GENOMIC DNA]</scope>
    <source>
        <strain evidence="2 3">Mal33</strain>
    </source>
</reference>
<accession>A0A518ITJ2</accession>
<feature type="region of interest" description="Disordered" evidence="1">
    <location>
        <begin position="87"/>
        <end position="106"/>
    </location>
</feature>
<dbReference type="Proteomes" id="UP000316770">
    <property type="component" value="Chromosome"/>
</dbReference>
<evidence type="ECO:0000313" key="2">
    <source>
        <dbReference type="EMBL" id="QDV56409.1"/>
    </source>
</evidence>
<dbReference type="EMBL" id="CP036318">
    <property type="protein sequence ID" value="QDV56409.1"/>
    <property type="molecule type" value="Genomic_DNA"/>
</dbReference>
<keyword evidence="3" id="KW-1185">Reference proteome</keyword>
<evidence type="ECO:0000313" key="3">
    <source>
        <dbReference type="Proteomes" id="UP000316770"/>
    </source>
</evidence>
<gene>
    <name evidence="2" type="ORF">Mal33_23990</name>
</gene>
<dbReference type="AlphaFoldDB" id="A0A518ITJ2"/>
<sequence length="106" mass="11991">MEVIDDWIDSEIKREMASFGHRGLSVEESARLVCRSPETVAKYHGGYCKPVWIPTPSEIAERAAEIRQRWTEEERLARIQAPVDVDYEPAESCGTRNDEGKVNANG</sequence>
<proteinExistence type="predicted"/>
<protein>
    <submittedName>
        <fullName evidence="2">Uncharacterized protein</fullName>
    </submittedName>
</protein>
<feature type="compositionally biased region" description="Basic and acidic residues" evidence="1">
    <location>
        <begin position="96"/>
        <end position="106"/>
    </location>
</feature>
<evidence type="ECO:0000256" key="1">
    <source>
        <dbReference type="SAM" id="MobiDB-lite"/>
    </source>
</evidence>
<name>A0A518ITJ2_9BACT</name>